<dbReference type="Pfam" id="PF13456">
    <property type="entry name" value="RVT_3"/>
    <property type="match status" value="1"/>
</dbReference>
<dbReference type="GO" id="GO:0004523">
    <property type="term" value="F:RNA-DNA hybrid ribonuclease activity"/>
    <property type="evidence" value="ECO:0007669"/>
    <property type="project" value="InterPro"/>
</dbReference>
<proteinExistence type="predicted"/>
<dbReference type="SUPFAM" id="SSF53098">
    <property type="entry name" value="Ribonuclease H-like"/>
    <property type="match status" value="1"/>
</dbReference>
<protein>
    <submittedName>
        <fullName evidence="2">Ribonuclease H-like domain containing protein</fullName>
    </submittedName>
</protein>
<feature type="domain" description="RNase H type-1" evidence="1">
    <location>
        <begin position="49"/>
        <end position="168"/>
    </location>
</feature>
<dbReference type="Proteomes" id="UP000237105">
    <property type="component" value="Unassembled WGS sequence"/>
</dbReference>
<dbReference type="InterPro" id="IPR002156">
    <property type="entry name" value="RNaseH_domain"/>
</dbReference>
<evidence type="ECO:0000313" key="2">
    <source>
        <dbReference type="EMBL" id="PON44159.1"/>
    </source>
</evidence>
<accession>A0A2P5B5U5</accession>
<dbReference type="GO" id="GO:0003676">
    <property type="term" value="F:nucleic acid binding"/>
    <property type="evidence" value="ECO:0007669"/>
    <property type="project" value="InterPro"/>
</dbReference>
<dbReference type="PANTHER" id="PTHR47723">
    <property type="entry name" value="OS05G0353850 PROTEIN"/>
    <property type="match status" value="1"/>
</dbReference>
<dbReference type="OrthoDB" id="1750927at2759"/>
<dbReference type="InterPro" id="IPR053151">
    <property type="entry name" value="RNase_H-like"/>
</dbReference>
<keyword evidence="3" id="KW-1185">Reference proteome</keyword>
<name>A0A2P5B5U5_PARAD</name>
<reference evidence="3" key="1">
    <citation type="submission" date="2016-06" db="EMBL/GenBank/DDBJ databases">
        <title>Parallel loss of symbiosis genes in relatives of nitrogen-fixing non-legume Parasponia.</title>
        <authorList>
            <person name="Van Velzen R."/>
            <person name="Holmer R."/>
            <person name="Bu F."/>
            <person name="Rutten L."/>
            <person name="Van Zeijl A."/>
            <person name="Liu W."/>
            <person name="Santuari L."/>
            <person name="Cao Q."/>
            <person name="Sharma T."/>
            <person name="Shen D."/>
            <person name="Roswanjaya Y."/>
            <person name="Wardhani T."/>
            <person name="Kalhor M.S."/>
            <person name="Jansen J."/>
            <person name="Van den Hoogen J."/>
            <person name="Gungor B."/>
            <person name="Hartog M."/>
            <person name="Hontelez J."/>
            <person name="Verver J."/>
            <person name="Yang W.-C."/>
            <person name="Schijlen E."/>
            <person name="Repin R."/>
            <person name="Schilthuizen M."/>
            <person name="Schranz E."/>
            <person name="Heidstra R."/>
            <person name="Miyata K."/>
            <person name="Fedorova E."/>
            <person name="Kohlen W."/>
            <person name="Bisseling T."/>
            <person name="Smit S."/>
            <person name="Geurts R."/>
        </authorList>
    </citation>
    <scope>NUCLEOTIDE SEQUENCE [LARGE SCALE GENOMIC DNA]</scope>
    <source>
        <strain evidence="3">cv. WU1-14</strain>
    </source>
</reference>
<dbReference type="EMBL" id="JXTB01000356">
    <property type="protein sequence ID" value="PON44159.1"/>
    <property type="molecule type" value="Genomic_DNA"/>
</dbReference>
<dbReference type="PANTHER" id="PTHR47723:SF19">
    <property type="entry name" value="POLYNUCLEOTIDYL TRANSFERASE, RIBONUCLEASE H-LIKE SUPERFAMILY PROTEIN"/>
    <property type="match status" value="1"/>
</dbReference>
<sequence length="184" mass="20446">MEEYRSGTWINKSIMCCIVIVIGSRLSGPCSPTETNWCPSLFNQNNLHTDAAVKSRHNFIGVRALIRYHEGQVLAAASKFFFGCFSIETTELLAVRGGIVLAGRANLPISRIEFDALRVVQGLKSCSPFASLAPIYFDVKFLCSSANHGPCHFITRDGNKVTYYLADLAFRYPRDIEICSDLIV</sequence>
<dbReference type="InterPro" id="IPR012337">
    <property type="entry name" value="RNaseH-like_sf"/>
</dbReference>
<evidence type="ECO:0000313" key="3">
    <source>
        <dbReference type="Proteomes" id="UP000237105"/>
    </source>
</evidence>
<comment type="caution">
    <text evidence="2">The sequence shown here is derived from an EMBL/GenBank/DDBJ whole genome shotgun (WGS) entry which is preliminary data.</text>
</comment>
<gene>
    <name evidence="2" type="ORF">PanWU01x14_269030</name>
</gene>
<dbReference type="AlphaFoldDB" id="A0A2P5B5U5"/>
<evidence type="ECO:0000259" key="1">
    <source>
        <dbReference type="Pfam" id="PF13456"/>
    </source>
</evidence>
<organism evidence="2 3">
    <name type="scientific">Parasponia andersonii</name>
    <name type="common">Sponia andersonii</name>
    <dbReference type="NCBI Taxonomy" id="3476"/>
    <lineage>
        <taxon>Eukaryota</taxon>
        <taxon>Viridiplantae</taxon>
        <taxon>Streptophyta</taxon>
        <taxon>Embryophyta</taxon>
        <taxon>Tracheophyta</taxon>
        <taxon>Spermatophyta</taxon>
        <taxon>Magnoliopsida</taxon>
        <taxon>eudicotyledons</taxon>
        <taxon>Gunneridae</taxon>
        <taxon>Pentapetalae</taxon>
        <taxon>rosids</taxon>
        <taxon>fabids</taxon>
        <taxon>Rosales</taxon>
        <taxon>Cannabaceae</taxon>
        <taxon>Parasponia</taxon>
    </lineage>
</organism>